<evidence type="ECO:0000313" key="2">
    <source>
        <dbReference type="EMBL" id="CAH3175119.1"/>
    </source>
</evidence>
<keyword evidence="3" id="KW-1185">Reference proteome</keyword>
<evidence type="ECO:0000259" key="1">
    <source>
        <dbReference type="Pfam" id="PF02900"/>
    </source>
</evidence>
<dbReference type="Pfam" id="PF02900">
    <property type="entry name" value="LigB"/>
    <property type="match status" value="1"/>
</dbReference>
<comment type="caution">
    <text evidence="2">The sequence shown here is derived from an EMBL/GenBank/DDBJ whole genome shotgun (WGS) entry which is preliminary data.</text>
</comment>
<dbReference type="Gene3D" id="3.40.830.10">
    <property type="entry name" value="LigB-like"/>
    <property type="match status" value="1"/>
</dbReference>
<sequence>MVVVGAAILPHGAMVFDGDPNSASPACRERNISMPADLIGNCSKLYNSCERVGDRVAKMNPDVVLLVTPHGIALSSGSYGVYMANAARGNALWNDCFQDIELSIPLDTEISKTLLGFVQEKGFKADGIITFSLAEAPLRWGEVIPLWFVNKKVDSDKVKYVIVTFARIYDEEGFNARAMGRALHEFASSLQQRVAVVISGDLAHTHTTEYSIPLYLPDPRWDLKPTGIAEEFDRACELWARGIPFSEVIKVGSAAFEETHPWVASHCAQWLQKVIEDDPVAKSCGRKGFQILHGILEKQIDDGGSVTSHFFTRHAPTYYGMMTVVFEVN</sequence>
<dbReference type="SUPFAM" id="SSF53213">
    <property type="entry name" value="LigB-like"/>
    <property type="match status" value="1"/>
</dbReference>
<name>A0ABN8R702_9CNID</name>
<accession>A0ABN8R702</accession>
<dbReference type="Proteomes" id="UP001159405">
    <property type="component" value="Unassembled WGS sequence"/>
</dbReference>
<feature type="domain" description="Extradiol ring-cleavage dioxygenase class III enzyme subunit B" evidence="1">
    <location>
        <begin position="44"/>
        <end position="259"/>
    </location>
</feature>
<reference evidence="2 3" key="1">
    <citation type="submission" date="2022-05" db="EMBL/GenBank/DDBJ databases">
        <authorList>
            <consortium name="Genoscope - CEA"/>
            <person name="William W."/>
        </authorList>
    </citation>
    <scope>NUCLEOTIDE SEQUENCE [LARGE SCALE GENOMIC DNA]</scope>
</reference>
<gene>
    <name evidence="2" type="ORF">PLOB_00015767</name>
</gene>
<dbReference type="EMBL" id="CALNXK010000197">
    <property type="protein sequence ID" value="CAH3175119.1"/>
    <property type="molecule type" value="Genomic_DNA"/>
</dbReference>
<dbReference type="InterPro" id="IPR004183">
    <property type="entry name" value="Xdiol_dOase_suB"/>
</dbReference>
<organism evidence="2 3">
    <name type="scientific">Porites lobata</name>
    <dbReference type="NCBI Taxonomy" id="104759"/>
    <lineage>
        <taxon>Eukaryota</taxon>
        <taxon>Metazoa</taxon>
        <taxon>Cnidaria</taxon>
        <taxon>Anthozoa</taxon>
        <taxon>Hexacorallia</taxon>
        <taxon>Scleractinia</taxon>
        <taxon>Fungiina</taxon>
        <taxon>Poritidae</taxon>
        <taxon>Porites</taxon>
    </lineage>
</organism>
<protein>
    <recommendedName>
        <fullName evidence="1">Extradiol ring-cleavage dioxygenase class III enzyme subunit B domain-containing protein</fullName>
    </recommendedName>
</protein>
<evidence type="ECO:0000313" key="3">
    <source>
        <dbReference type="Proteomes" id="UP001159405"/>
    </source>
</evidence>
<proteinExistence type="predicted"/>